<dbReference type="Pfam" id="PF01625">
    <property type="entry name" value="PMSR"/>
    <property type="match status" value="1"/>
</dbReference>
<dbReference type="PANTHER" id="PTHR43774:SF1">
    <property type="entry name" value="PEPTIDE METHIONINE SULFOXIDE REDUCTASE MSRA 2"/>
    <property type="match status" value="1"/>
</dbReference>
<feature type="active site" evidence="4">
    <location>
        <position position="104"/>
    </location>
</feature>
<gene>
    <name evidence="4" type="primary">msrA</name>
    <name evidence="7" type="ORF">SAMN06265222_1118</name>
</gene>
<evidence type="ECO:0000256" key="2">
    <source>
        <dbReference type="ARBA" id="ARBA00047806"/>
    </source>
</evidence>
<name>A0ABY1QDI0_9BACT</name>
<sequence length="273" mass="30501">MMSRSTSSSQSTRPTTDHCLTRATREIRSDQSRGPQAIAIAVPHPLAKQNRMMWMVIAWVAVGITSLIASVALGQTQSGQTKPGQPKANSVSSGEELAILAGGCFWCTEAVYERMEGVNDVVSGYIGGHVKNPTYEQVCGKKTGHAEAVQVYYDPSKTSFEELLVVFFKIHDPTTLNRQGVDSGPQYRSSIFYQNDEQKKIAENYIKKLNKSGDFRNPIVTLLEPNATFYVAEEYHQDYYRRNPNAGYCRAVVANKVRKFNRSFGDKIKDDLK</sequence>
<comment type="function">
    <text evidence="4">Has an important function as a repair enzyme for proteins that have been inactivated by oxidation. Catalyzes the reversible oxidation-reduction of methionine sulfoxide in proteins to methionine.</text>
</comment>
<evidence type="ECO:0000256" key="5">
    <source>
        <dbReference type="SAM" id="Phobius"/>
    </source>
</evidence>
<protein>
    <recommendedName>
        <fullName evidence="4">Peptide methionine sulfoxide reductase MsrA</fullName>
        <shortName evidence="4">Protein-methionine-S-oxide reductase</shortName>
        <ecNumber evidence="4">1.8.4.11</ecNumber>
    </recommendedName>
    <alternativeName>
        <fullName evidence="4">Peptide-methionine (S)-S-oxide reductase</fullName>
        <shortName evidence="4">Peptide Met(O) reductase</shortName>
    </alternativeName>
</protein>
<proteinExistence type="inferred from homology"/>
<comment type="caution">
    <text evidence="7">The sequence shown here is derived from an EMBL/GenBank/DDBJ whole genome shotgun (WGS) entry which is preliminary data.</text>
</comment>
<dbReference type="InterPro" id="IPR002569">
    <property type="entry name" value="Met_Sox_Rdtase_MsrA_dom"/>
</dbReference>
<keyword evidence="8" id="KW-1185">Reference proteome</keyword>
<dbReference type="PANTHER" id="PTHR43774">
    <property type="entry name" value="PEPTIDE METHIONINE SULFOXIDE REDUCTASE"/>
    <property type="match status" value="1"/>
</dbReference>
<keyword evidence="5" id="KW-0472">Membrane</keyword>
<dbReference type="HAMAP" id="MF_01401">
    <property type="entry name" value="MsrA"/>
    <property type="match status" value="1"/>
</dbReference>
<dbReference type="EC" id="1.8.4.11" evidence="4"/>
<feature type="transmembrane region" description="Helical" evidence="5">
    <location>
        <begin position="53"/>
        <end position="73"/>
    </location>
</feature>
<keyword evidence="5" id="KW-0812">Transmembrane</keyword>
<comment type="catalytic activity">
    <reaction evidence="2 4">
        <text>L-methionyl-[protein] + [thioredoxin]-disulfide + H2O = L-methionyl-(S)-S-oxide-[protein] + [thioredoxin]-dithiol</text>
        <dbReference type="Rhea" id="RHEA:14217"/>
        <dbReference type="Rhea" id="RHEA-COMP:10698"/>
        <dbReference type="Rhea" id="RHEA-COMP:10700"/>
        <dbReference type="Rhea" id="RHEA-COMP:12313"/>
        <dbReference type="Rhea" id="RHEA-COMP:12315"/>
        <dbReference type="ChEBI" id="CHEBI:15377"/>
        <dbReference type="ChEBI" id="CHEBI:16044"/>
        <dbReference type="ChEBI" id="CHEBI:29950"/>
        <dbReference type="ChEBI" id="CHEBI:44120"/>
        <dbReference type="ChEBI" id="CHEBI:50058"/>
        <dbReference type="EC" id="1.8.4.11"/>
    </reaction>
</comment>
<dbReference type="InterPro" id="IPR036509">
    <property type="entry name" value="Met_Sox_Rdtase_MsrA_sf"/>
</dbReference>
<dbReference type="SUPFAM" id="SSF55068">
    <property type="entry name" value="Peptide methionine sulfoxide reductase"/>
    <property type="match status" value="1"/>
</dbReference>
<evidence type="ECO:0000313" key="7">
    <source>
        <dbReference type="EMBL" id="SMP68150.1"/>
    </source>
</evidence>
<comment type="similarity">
    <text evidence="4">Belongs to the MsrA Met sulfoxide reductase family.</text>
</comment>
<evidence type="ECO:0000256" key="1">
    <source>
        <dbReference type="ARBA" id="ARBA00023002"/>
    </source>
</evidence>
<evidence type="ECO:0000256" key="3">
    <source>
        <dbReference type="ARBA" id="ARBA00048782"/>
    </source>
</evidence>
<dbReference type="NCBIfam" id="TIGR00401">
    <property type="entry name" value="msrA"/>
    <property type="match status" value="1"/>
</dbReference>
<evidence type="ECO:0000256" key="4">
    <source>
        <dbReference type="HAMAP-Rule" id="MF_01401"/>
    </source>
</evidence>
<dbReference type="EMBL" id="FXUG01000011">
    <property type="protein sequence ID" value="SMP68150.1"/>
    <property type="molecule type" value="Genomic_DNA"/>
</dbReference>
<accession>A0ABY1QDI0</accession>
<evidence type="ECO:0000313" key="8">
    <source>
        <dbReference type="Proteomes" id="UP001158067"/>
    </source>
</evidence>
<dbReference type="Gene3D" id="3.30.1060.10">
    <property type="entry name" value="Peptide methionine sulphoxide reductase MsrA"/>
    <property type="match status" value="1"/>
</dbReference>
<comment type="catalytic activity">
    <reaction evidence="3 4">
        <text>[thioredoxin]-disulfide + L-methionine + H2O = L-methionine (S)-S-oxide + [thioredoxin]-dithiol</text>
        <dbReference type="Rhea" id="RHEA:19993"/>
        <dbReference type="Rhea" id="RHEA-COMP:10698"/>
        <dbReference type="Rhea" id="RHEA-COMP:10700"/>
        <dbReference type="ChEBI" id="CHEBI:15377"/>
        <dbReference type="ChEBI" id="CHEBI:29950"/>
        <dbReference type="ChEBI" id="CHEBI:50058"/>
        <dbReference type="ChEBI" id="CHEBI:57844"/>
        <dbReference type="ChEBI" id="CHEBI:58772"/>
        <dbReference type="EC" id="1.8.4.11"/>
    </reaction>
</comment>
<keyword evidence="5" id="KW-1133">Transmembrane helix</keyword>
<evidence type="ECO:0000259" key="6">
    <source>
        <dbReference type="Pfam" id="PF01625"/>
    </source>
</evidence>
<feature type="domain" description="Peptide methionine sulphoxide reductase MsrA" evidence="6">
    <location>
        <begin position="98"/>
        <end position="249"/>
    </location>
</feature>
<dbReference type="Proteomes" id="UP001158067">
    <property type="component" value="Unassembled WGS sequence"/>
</dbReference>
<organism evidence="7 8">
    <name type="scientific">Neorhodopirellula lusitana</name>
    <dbReference type="NCBI Taxonomy" id="445327"/>
    <lineage>
        <taxon>Bacteria</taxon>
        <taxon>Pseudomonadati</taxon>
        <taxon>Planctomycetota</taxon>
        <taxon>Planctomycetia</taxon>
        <taxon>Pirellulales</taxon>
        <taxon>Pirellulaceae</taxon>
        <taxon>Neorhodopirellula</taxon>
    </lineage>
</organism>
<reference evidence="7 8" key="1">
    <citation type="submission" date="2017-05" db="EMBL/GenBank/DDBJ databases">
        <authorList>
            <person name="Varghese N."/>
            <person name="Submissions S."/>
        </authorList>
    </citation>
    <scope>NUCLEOTIDE SEQUENCE [LARGE SCALE GENOMIC DNA]</scope>
    <source>
        <strain evidence="7 8">DSM 25457</strain>
    </source>
</reference>
<keyword evidence="1 4" id="KW-0560">Oxidoreductase</keyword>